<dbReference type="Pfam" id="PF01339">
    <property type="entry name" value="CheB_methylest"/>
    <property type="match status" value="1"/>
</dbReference>
<reference evidence="3 4" key="1">
    <citation type="submission" date="2020-04" db="EMBL/GenBank/DDBJ databases">
        <title>Draft genome of Pyxidicoccus fallax type strain.</title>
        <authorList>
            <person name="Whitworth D.E."/>
        </authorList>
    </citation>
    <scope>NUCLEOTIDE SEQUENCE [LARGE SCALE GENOMIC DNA]</scope>
    <source>
        <strain evidence="3 4">DSM 14698</strain>
    </source>
</reference>
<dbReference type="GO" id="GO:0008984">
    <property type="term" value="F:protein-glutamate methylesterase activity"/>
    <property type="evidence" value="ECO:0007669"/>
    <property type="project" value="InterPro"/>
</dbReference>
<dbReference type="GO" id="GO:0006935">
    <property type="term" value="P:chemotaxis"/>
    <property type="evidence" value="ECO:0007669"/>
    <property type="project" value="InterPro"/>
</dbReference>
<feature type="compositionally biased region" description="Low complexity" evidence="1">
    <location>
        <begin position="82"/>
        <end position="109"/>
    </location>
</feature>
<dbReference type="InterPro" id="IPR000673">
    <property type="entry name" value="Sig_transdc_resp-reg_Me-estase"/>
</dbReference>
<name>A0A848LG29_9BACT</name>
<dbReference type="Gene3D" id="3.40.50.180">
    <property type="entry name" value="Methylesterase CheB, C-terminal domain"/>
    <property type="match status" value="1"/>
</dbReference>
<dbReference type="EMBL" id="JABBJJ010000061">
    <property type="protein sequence ID" value="NMO16223.1"/>
    <property type="molecule type" value="Genomic_DNA"/>
</dbReference>
<protein>
    <recommendedName>
        <fullName evidence="2">CheB-type methylesterase domain-containing protein</fullName>
    </recommendedName>
</protein>
<organism evidence="3 4">
    <name type="scientific">Pyxidicoccus fallax</name>
    <dbReference type="NCBI Taxonomy" id="394095"/>
    <lineage>
        <taxon>Bacteria</taxon>
        <taxon>Pseudomonadati</taxon>
        <taxon>Myxococcota</taxon>
        <taxon>Myxococcia</taxon>
        <taxon>Myxococcales</taxon>
        <taxon>Cystobacterineae</taxon>
        <taxon>Myxococcaceae</taxon>
        <taxon>Pyxidicoccus</taxon>
    </lineage>
</organism>
<sequence>MVLMVPYLAPQPRHESVLPAILTHASTLPAKHPRDGEALKPGSLYAAPNDRHLLVEPGKVRVVRGPKENGHRRGGGPGGRALPGHAPQRAGVRPGGPPRAAEGAGAAAGAAGGHAGEASRGGPPAPLPADGGGSEDRHAGRGHGGR</sequence>
<dbReference type="Proteomes" id="UP000518300">
    <property type="component" value="Unassembled WGS sequence"/>
</dbReference>
<evidence type="ECO:0000313" key="3">
    <source>
        <dbReference type="EMBL" id="NMO16223.1"/>
    </source>
</evidence>
<accession>A0A848LG29</accession>
<dbReference type="AlphaFoldDB" id="A0A848LG29"/>
<evidence type="ECO:0000259" key="2">
    <source>
        <dbReference type="Pfam" id="PF01339"/>
    </source>
</evidence>
<proteinExistence type="predicted"/>
<keyword evidence="4" id="KW-1185">Reference proteome</keyword>
<gene>
    <name evidence="3" type="ORF">HG543_15385</name>
</gene>
<feature type="domain" description="CheB-type methylesterase" evidence="2">
    <location>
        <begin position="11"/>
        <end position="72"/>
    </location>
</feature>
<evidence type="ECO:0000313" key="4">
    <source>
        <dbReference type="Proteomes" id="UP000518300"/>
    </source>
</evidence>
<dbReference type="GO" id="GO:0000156">
    <property type="term" value="F:phosphorelay response regulator activity"/>
    <property type="evidence" value="ECO:0007669"/>
    <property type="project" value="InterPro"/>
</dbReference>
<dbReference type="GO" id="GO:0005737">
    <property type="term" value="C:cytoplasm"/>
    <property type="evidence" value="ECO:0007669"/>
    <property type="project" value="InterPro"/>
</dbReference>
<comment type="caution">
    <text evidence="3">The sequence shown here is derived from an EMBL/GenBank/DDBJ whole genome shotgun (WGS) entry which is preliminary data.</text>
</comment>
<dbReference type="SUPFAM" id="SSF52738">
    <property type="entry name" value="Methylesterase CheB, C-terminal domain"/>
    <property type="match status" value="1"/>
</dbReference>
<dbReference type="InterPro" id="IPR035909">
    <property type="entry name" value="CheB_C"/>
</dbReference>
<feature type="region of interest" description="Disordered" evidence="1">
    <location>
        <begin position="61"/>
        <end position="146"/>
    </location>
</feature>
<evidence type="ECO:0000256" key="1">
    <source>
        <dbReference type="SAM" id="MobiDB-lite"/>
    </source>
</evidence>